<dbReference type="RefSeq" id="XP_056045751.1">
    <property type="nucleotide sequence ID" value="XM_056185398.1"/>
</dbReference>
<dbReference type="PANTHER" id="PTHR45626">
    <property type="entry name" value="TRANSCRIPTION TERMINATION FACTOR 2-RELATED"/>
    <property type="match status" value="1"/>
</dbReference>
<dbReference type="CDD" id="cd18793">
    <property type="entry name" value="SF2_C_SNF"/>
    <property type="match status" value="1"/>
</dbReference>
<dbReference type="InterPro" id="IPR050628">
    <property type="entry name" value="SNF2_RAD54_helicase_TF"/>
</dbReference>
<accession>A0AAD7QW43</accession>
<evidence type="ECO:0000259" key="15">
    <source>
        <dbReference type="PROSITE" id="PS51192"/>
    </source>
</evidence>
<dbReference type="SMART" id="SM00487">
    <property type="entry name" value="DEXDc"/>
    <property type="match status" value="1"/>
</dbReference>
<dbReference type="GO" id="GO:0006281">
    <property type="term" value="P:DNA repair"/>
    <property type="evidence" value="ECO:0007669"/>
    <property type="project" value="TreeGrafter"/>
</dbReference>
<evidence type="ECO:0000256" key="3">
    <source>
        <dbReference type="ARBA" id="ARBA00013412"/>
    </source>
</evidence>
<dbReference type="GO" id="GO:0016818">
    <property type="term" value="F:hydrolase activity, acting on acid anhydrides, in phosphorus-containing anhydrides"/>
    <property type="evidence" value="ECO:0007669"/>
    <property type="project" value="InterPro"/>
</dbReference>
<evidence type="ECO:0000256" key="1">
    <source>
        <dbReference type="ARBA" id="ARBA00004123"/>
    </source>
</evidence>
<dbReference type="SUPFAM" id="SSF57850">
    <property type="entry name" value="RING/U-box"/>
    <property type="match status" value="1"/>
</dbReference>
<keyword evidence="10" id="KW-0067">ATP-binding</keyword>
<feature type="compositionally biased region" description="Acidic residues" evidence="13">
    <location>
        <begin position="1073"/>
        <end position="1088"/>
    </location>
</feature>
<dbReference type="InterPro" id="IPR014001">
    <property type="entry name" value="Helicase_ATP-bd"/>
</dbReference>
<dbReference type="GO" id="GO:0005634">
    <property type="term" value="C:nucleus"/>
    <property type="evidence" value="ECO:0007669"/>
    <property type="project" value="UniProtKB-SubCell"/>
</dbReference>
<feature type="domain" description="RING-type" evidence="14">
    <location>
        <begin position="773"/>
        <end position="811"/>
    </location>
</feature>
<dbReference type="InterPro" id="IPR014905">
    <property type="entry name" value="HIRAN"/>
</dbReference>
<keyword evidence="9" id="KW-0862">Zinc</keyword>
<keyword evidence="7" id="KW-0378">Hydrolase</keyword>
<dbReference type="Pfam" id="PF13923">
    <property type="entry name" value="zf-C3HC4_2"/>
    <property type="match status" value="1"/>
</dbReference>
<dbReference type="InterPro" id="IPR049730">
    <property type="entry name" value="SNF2/RAD54-like_C"/>
</dbReference>
<evidence type="ECO:0000256" key="12">
    <source>
        <dbReference type="PROSITE-ProRule" id="PRU00175"/>
    </source>
</evidence>
<dbReference type="InterPro" id="IPR001650">
    <property type="entry name" value="Helicase_C-like"/>
</dbReference>
<dbReference type="Gene3D" id="3.40.50.300">
    <property type="entry name" value="P-loop containing nucleotide triphosphate hydrolases"/>
    <property type="match status" value="1"/>
</dbReference>
<keyword evidence="11" id="KW-0539">Nucleus</keyword>
<dbReference type="CDD" id="cd18008">
    <property type="entry name" value="DEXDc_SHPRH-like"/>
    <property type="match status" value="1"/>
</dbReference>
<dbReference type="SMART" id="SM00184">
    <property type="entry name" value="RING"/>
    <property type="match status" value="1"/>
</dbReference>
<organism evidence="17 18">
    <name type="scientific">Lipomyces tetrasporus</name>
    <dbReference type="NCBI Taxonomy" id="54092"/>
    <lineage>
        <taxon>Eukaryota</taxon>
        <taxon>Fungi</taxon>
        <taxon>Dikarya</taxon>
        <taxon>Ascomycota</taxon>
        <taxon>Saccharomycotina</taxon>
        <taxon>Lipomycetes</taxon>
        <taxon>Lipomycetales</taxon>
        <taxon>Lipomycetaceae</taxon>
        <taxon>Lipomyces</taxon>
    </lineage>
</organism>
<evidence type="ECO:0000256" key="10">
    <source>
        <dbReference type="ARBA" id="ARBA00022840"/>
    </source>
</evidence>
<keyword evidence="5" id="KW-0547">Nucleotide-binding</keyword>
<dbReference type="AlphaFoldDB" id="A0AAD7QW43"/>
<feature type="compositionally biased region" description="Acidic residues" evidence="13">
    <location>
        <begin position="1100"/>
        <end position="1110"/>
    </location>
</feature>
<dbReference type="InterPro" id="IPR001841">
    <property type="entry name" value="Znf_RING"/>
</dbReference>
<feature type="compositionally biased region" description="Low complexity" evidence="13">
    <location>
        <begin position="38"/>
        <end position="51"/>
    </location>
</feature>
<dbReference type="Pfam" id="PF00176">
    <property type="entry name" value="SNF2-rel_dom"/>
    <property type="match status" value="1"/>
</dbReference>
<keyword evidence="8" id="KW-0347">Helicase</keyword>
<evidence type="ECO:0000256" key="6">
    <source>
        <dbReference type="ARBA" id="ARBA00022771"/>
    </source>
</evidence>
<feature type="region of interest" description="Disordered" evidence="13">
    <location>
        <begin position="1"/>
        <end position="61"/>
    </location>
</feature>
<feature type="compositionally biased region" description="Low complexity" evidence="13">
    <location>
        <begin position="1"/>
        <end position="24"/>
    </location>
</feature>
<dbReference type="SMART" id="SM00490">
    <property type="entry name" value="HELICc"/>
    <property type="match status" value="1"/>
</dbReference>
<dbReference type="GO" id="GO:0003676">
    <property type="term" value="F:nucleic acid binding"/>
    <property type="evidence" value="ECO:0007669"/>
    <property type="project" value="InterPro"/>
</dbReference>
<sequence length="1133" mass="126349">MTGTSSPTSTASSTSQSVSSPSTPLGMPSTPGPRVVDVPGPAATSVAAAAGGDDGVMNEKRRPLPFDTSVFKSSKRSKAAPVIVIEDDPPELISLLSDDEDTDTQLIAISPVKKKQPPTSSVQKQELQRPKYSFADMLKLNDPVKKAGTGPRRHDALLGVLETKIVGLQHYNGAIMSGDMVNVARDKYNQYDSNAFRVDNMSGQQVGHLPRDMARKLAKYGDSGAIQLKGRVVGYPGGFDVALDLEVYTYRDNLIPLSLEFANDRTKFVSREVAAIRQNLGFGDRRSIASPVPGPGISGLSGLNGQPPMYANEPLAAIHGPVDVENPYGLPLELIGEVGEANARGFSNARYGHTEDTLKNLPKASQPPRIATKMLDYQLQGLGWLLQHEHPHLSKKTPTQFWTWVRGNRFWNRMTNFQTESPQLFSGGCLADDMGLGKTLQLISLICNDPQVAVRKGLIKTDTTPQKYVGLPSLILAPVGLMSNWSGQIRAHVDPDSPLRVLVWHGNKKIPNVRFADYDVVITSYGSVTSEYKEMEALADPENLRPVKRTPKNMRIFEQAWRRVILDEAHIIRNPTTKVALGVLRIDAYSRWALTGTPIMNSLQDLFSLVRFFKMSGGLTDRAVFERVITRGFNLKDGESETRLQALMMTLCLRRLKSMHTIVNLNLPPLNEYMHTIEWTKAERQVYDAMEREAQGVMEKYRDAREGEGRTKYIYLLEALLRLRQICNHKALCGERIRGVADIADKPVVEATHDGVLALQLLLQAAIDNEEECPICFETLHDPRITLCKHIFGKDCIEDVIKAGQPCPMCRAQLGDPRHWLVAPMDETKSNDTVVAEDSSSKVEAIMRILKKTKEQNDSAARDDKPVKTIVFSQWTSFLDIIQVRLVEAGIGFTRIDGQMTVPERDNAILTLNQDKRITVMLASLAVSSTGLNLTVASQIIISDLWWNVAQERQAVDRCYRLGQTRPVNVFRLVMQNSIEQRVIAIQDEKVELVERALNDGRKATKSKEARLADIERLLTSTEQRQHHAPAALMNPAEERQRRERRRRAREEIRRREAEEEDDLGGFIVRDGEGEEEDEDEDDGEDDGAAILTTRPDSSSDIEDDDDDDDNNTRGSSDLLKRLTAKRKDRMGS</sequence>
<evidence type="ECO:0000256" key="7">
    <source>
        <dbReference type="ARBA" id="ARBA00022801"/>
    </source>
</evidence>
<dbReference type="Gene3D" id="3.30.40.10">
    <property type="entry name" value="Zinc/RING finger domain, C3HC4 (zinc finger)"/>
    <property type="match status" value="1"/>
</dbReference>
<evidence type="ECO:0000259" key="14">
    <source>
        <dbReference type="PROSITE" id="PS50089"/>
    </source>
</evidence>
<evidence type="ECO:0000256" key="8">
    <source>
        <dbReference type="ARBA" id="ARBA00022806"/>
    </source>
</evidence>
<dbReference type="InterPro" id="IPR038718">
    <property type="entry name" value="SNF2-like_sf"/>
</dbReference>
<evidence type="ECO:0000256" key="11">
    <source>
        <dbReference type="ARBA" id="ARBA00023242"/>
    </source>
</evidence>
<dbReference type="Proteomes" id="UP001217417">
    <property type="component" value="Unassembled WGS sequence"/>
</dbReference>
<dbReference type="Pfam" id="PF00271">
    <property type="entry name" value="Helicase_C"/>
    <property type="match status" value="1"/>
</dbReference>
<evidence type="ECO:0000256" key="4">
    <source>
        <dbReference type="ARBA" id="ARBA00022723"/>
    </source>
</evidence>
<dbReference type="SMART" id="SM00910">
    <property type="entry name" value="HIRAN"/>
    <property type="match status" value="1"/>
</dbReference>
<dbReference type="Pfam" id="PF08797">
    <property type="entry name" value="HIRAN"/>
    <property type="match status" value="1"/>
</dbReference>
<keyword evidence="4" id="KW-0479">Metal-binding</keyword>
<dbReference type="GO" id="GO:0005524">
    <property type="term" value="F:ATP binding"/>
    <property type="evidence" value="ECO:0007669"/>
    <property type="project" value="UniProtKB-KW"/>
</dbReference>
<gene>
    <name evidence="17" type="ORF">POJ06DRAFT_207975</name>
</gene>
<comment type="subcellular location">
    <subcellularLocation>
        <location evidence="1">Nucleus</location>
    </subcellularLocation>
</comment>
<evidence type="ECO:0000313" key="18">
    <source>
        <dbReference type="Proteomes" id="UP001217417"/>
    </source>
</evidence>
<comment type="similarity">
    <text evidence="2">Belongs to the SNF2/RAD54 helicase family.</text>
</comment>
<dbReference type="SUPFAM" id="SSF52540">
    <property type="entry name" value="P-loop containing nucleoside triphosphate hydrolases"/>
    <property type="match status" value="2"/>
</dbReference>
<evidence type="ECO:0000256" key="5">
    <source>
        <dbReference type="ARBA" id="ARBA00022741"/>
    </source>
</evidence>
<dbReference type="Gene3D" id="3.30.70.2330">
    <property type="match status" value="1"/>
</dbReference>
<feature type="compositionally biased region" description="Basic residues" evidence="13">
    <location>
        <begin position="1123"/>
        <end position="1133"/>
    </location>
</feature>
<evidence type="ECO:0000313" key="17">
    <source>
        <dbReference type="EMBL" id="KAJ8102301.1"/>
    </source>
</evidence>
<keyword evidence="18" id="KW-1185">Reference proteome</keyword>
<feature type="compositionally biased region" description="Basic and acidic residues" evidence="13">
    <location>
        <begin position="1049"/>
        <end position="1058"/>
    </location>
</feature>
<dbReference type="PROSITE" id="PS50089">
    <property type="entry name" value="ZF_RING_2"/>
    <property type="match status" value="1"/>
</dbReference>
<keyword evidence="6 12" id="KW-0863">Zinc-finger</keyword>
<dbReference type="InterPro" id="IPR013083">
    <property type="entry name" value="Znf_RING/FYVE/PHD"/>
</dbReference>
<evidence type="ECO:0000256" key="2">
    <source>
        <dbReference type="ARBA" id="ARBA00007025"/>
    </source>
</evidence>
<feature type="domain" description="Helicase ATP-binding" evidence="15">
    <location>
        <begin position="419"/>
        <end position="616"/>
    </location>
</feature>
<dbReference type="GO" id="GO:0008094">
    <property type="term" value="F:ATP-dependent activity, acting on DNA"/>
    <property type="evidence" value="ECO:0007669"/>
    <property type="project" value="TreeGrafter"/>
</dbReference>
<dbReference type="InterPro" id="IPR000330">
    <property type="entry name" value="SNF2_N"/>
</dbReference>
<protein>
    <recommendedName>
        <fullName evidence="3">DNA repair protein RAD5</fullName>
    </recommendedName>
</protein>
<feature type="domain" description="Helicase C-terminal" evidence="16">
    <location>
        <begin position="845"/>
        <end position="1002"/>
    </location>
</feature>
<comment type="caution">
    <text evidence="17">The sequence shown here is derived from an EMBL/GenBank/DDBJ whole genome shotgun (WGS) entry which is preliminary data.</text>
</comment>
<dbReference type="InterPro" id="IPR027417">
    <property type="entry name" value="P-loop_NTPase"/>
</dbReference>
<dbReference type="PROSITE" id="PS51194">
    <property type="entry name" value="HELICASE_CTER"/>
    <property type="match status" value="1"/>
</dbReference>
<evidence type="ECO:0000256" key="9">
    <source>
        <dbReference type="ARBA" id="ARBA00022833"/>
    </source>
</evidence>
<reference evidence="17" key="1">
    <citation type="submission" date="2023-03" db="EMBL/GenBank/DDBJ databases">
        <title>Near-Complete genome sequence of Lipomyces tetrasporous NRRL Y-64009, an oleaginous yeast capable of growing on lignocellulosic hydrolysates.</title>
        <authorList>
            <consortium name="Lawrence Berkeley National Laboratory"/>
            <person name="Jagtap S.S."/>
            <person name="Liu J.-J."/>
            <person name="Walukiewicz H.E."/>
            <person name="Pangilinan J."/>
            <person name="Lipzen A."/>
            <person name="Ahrendt S."/>
            <person name="Koriabine M."/>
            <person name="Cobaugh K."/>
            <person name="Salamov A."/>
            <person name="Yoshinaga Y."/>
            <person name="Ng V."/>
            <person name="Daum C."/>
            <person name="Grigoriev I.V."/>
            <person name="Slininger P.J."/>
            <person name="Dien B.S."/>
            <person name="Jin Y.-S."/>
            <person name="Rao C.V."/>
        </authorList>
    </citation>
    <scope>NUCLEOTIDE SEQUENCE</scope>
    <source>
        <strain evidence="17">NRRL Y-64009</strain>
    </source>
</reference>
<dbReference type="PROSITE" id="PS51192">
    <property type="entry name" value="HELICASE_ATP_BIND_1"/>
    <property type="match status" value="1"/>
</dbReference>
<dbReference type="GO" id="GO:0004386">
    <property type="term" value="F:helicase activity"/>
    <property type="evidence" value="ECO:0007669"/>
    <property type="project" value="UniProtKB-KW"/>
</dbReference>
<dbReference type="Gene3D" id="3.40.50.10810">
    <property type="entry name" value="Tandem AAA-ATPase domain"/>
    <property type="match status" value="1"/>
</dbReference>
<dbReference type="EMBL" id="JARPMG010000003">
    <property type="protein sequence ID" value="KAJ8102301.1"/>
    <property type="molecule type" value="Genomic_DNA"/>
</dbReference>
<evidence type="ECO:0000259" key="16">
    <source>
        <dbReference type="PROSITE" id="PS51194"/>
    </source>
</evidence>
<dbReference type="PANTHER" id="PTHR45626:SF11">
    <property type="entry name" value="FAMILY HELICASE, PUTATIVE (AFU_ORTHOLOGUE AFUA_5G06590)-RELATED"/>
    <property type="match status" value="1"/>
</dbReference>
<proteinExistence type="inferred from homology"/>
<feature type="region of interest" description="Disordered" evidence="13">
    <location>
        <begin position="1021"/>
        <end position="1133"/>
    </location>
</feature>
<dbReference type="GeneID" id="80880564"/>
<dbReference type="GO" id="GO:0008270">
    <property type="term" value="F:zinc ion binding"/>
    <property type="evidence" value="ECO:0007669"/>
    <property type="project" value="UniProtKB-KW"/>
</dbReference>
<evidence type="ECO:0000256" key="13">
    <source>
        <dbReference type="SAM" id="MobiDB-lite"/>
    </source>
</evidence>
<name>A0AAD7QW43_9ASCO</name>